<dbReference type="InterPro" id="IPR006913">
    <property type="entry name" value="CENP-V/GFA"/>
</dbReference>
<dbReference type="Proteomes" id="UP000695562">
    <property type="component" value="Unassembled WGS sequence"/>
</dbReference>
<evidence type="ECO:0000256" key="5">
    <source>
        <dbReference type="ARBA" id="ARBA00022723"/>
    </source>
</evidence>
<comment type="similarity">
    <text evidence="2">Belongs to the methyltransferase superfamily.</text>
</comment>
<evidence type="ECO:0000259" key="7">
    <source>
        <dbReference type="PROSITE" id="PS51891"/>
    </source>
</evidence>
<dbReference type="PROSITE" id="PS51891">
    <property type="entry name" value="CENP_V_GFA"/>
    <property type="match status" value="1"/>
</dbReference>
<evidence type="ECO:0000256" key="1">
    <source>
        <dbReference type="ARBA" id="ARBA00005495"/>
    </source>
</evidence>
<evidence type="ECO:0000256" key="2">
    <source>
        <dbReference type="ARBA" id="ARBA00008361"/>
    </source>
</evidence>
<sequence>MDRKGSCACGKVKVTCEISNEECGVCHCGTCVKWSAGPFISIKGVKNVNFVEGEQYVKLFDSSFWAQRGFCSECGTSLFYQLKQSKEYIMSLFLFDDMVKPQLISQVYIDKKPSCYEFSNQTSINLTEAQIIAMFAPKNFKFNQSFYLNMSTSSNQESNLHPVAKGYHDKDTTDSYKKGRPTIPLETVTFIKDTFNLDPNVKALDLAAGTGKFTELIAKGGFKDISAIEPSPQFRDACVEVLENIKSSMSPDLVYQVEDGLSTSIPRGDESVDVLFISQAFHWFDSVESIVEISRVLKKGGVLAMVWADMDNSVPLTKALTDIFHEKYYDGKAPQYRSGKWKKVFEDLKSNPKPNTIDPELKLKTFYFNHHLNKEMMIDRAMSTSYIAMKTKEEKEQISKELAEVMDKDPRSSDGKYFDLKYDVCLYYTTKQ</sequence>
<dbReference type="SUPFAM" id="SSF53335">
    <property type="entry name" value="S-adenosyl-L-methionine-dependent methyltransferases"/>
    <property type="match status" value="1"/>
</dbReference>
<reference evidence="8" key="1">
    <citation type="submission" date="2020-01" db="EMBL/GenBank/DDBJ databases">
        <title>Development of genomics and gene disruption for Polysphondylium violaceum indicates a role for the polyketide synthase stlB in stalk morphogenesis.</title>
        <authorList>
            <person name="Narita B."/>
            <person name="Kawabe Y."/>
            <person name="Kin K."/>
            <person name="Saito T."/>
            <person name="Gibbs R."/>
            <person name="Kuspa A."/>
            <person name="Muzny D."/>
            <person name="Queller D."/>
            <person name="Richards S."/>
            <person name="Strassman J."/>
            <person name="Sucgang R."/>
            <person name="Worley K."/>
            <person name="Schaap P."/>
        </authorList>
    </citation>
    <scope>NUCLEOTIDE SEQUENCE</scope>
    <source>
        <strain evidence="8">QSvi11</strain>
    </source>
</reference>
<dbReference type="SUPFAM" id="SSF51316">
    <property type="entry name" value="Mss4-like"/>
    <property type="match status" value="1"/>
</dbReference>
<dbReference type="InterPro" id="IPR029063">
    <property type="entry name" value="SAM-dependent_MTases_sf"/>
</dbReference>
<evidence type="ECO:0000313" key="9">
    <source>
        <dbReference type="Proteomes" id="UP000695562"/>
    </source>
</evidence>
<dbReference type="InterPro" id="IPR011057">
    <property type="entry name" value="Mss4-like_sf"/>
</dbReference>
<keyword evidence="9" id="KW-1185">Reference proteome</keyword>
<dbReference type="PANTHER" id="PTHR44942:SF4">
    <property type="entry name" value="METHYLTRANSFERASE TYPE 11 DOMAIN-CONTAINING PROTEIN"/>
    <property type="match status" value="1"/>
</dbReference>
<dbReference type="InterPro" id="IPR051052">
    <property type="entry name" value="Diverse_substrate_MTase"/>
</dbReference>
<gene>
    <name evidence="8" type="ORF">CYY_001405</name>
</gene>
<feature type="domain" description="CENP-V/GFA" evidence="7">
    <location>
        <begin position="3"/>
        <end position="117"/>
    </location>
</feature>
<evidence type="ECO:0000256" key="3">
    <source>
        <dbReference type="ARBA" id="ARBA00022603"/>
    </source>
</evidence>
<dbReference type="OrthoDB" id="15219at2759"/>
<keyword evidence="3" id="KW-0489">Methyltransferase</keyword>
<name>A0A8J4V1N1_9MYCE</name>
<dbReference type="GO" id="GO:0008757">
    <property type="term" value="F:S-adenosylmethionine-dependent methyltransferase activity"/>
    <property type="evidence" value="ECO:0007669"/>
    <property type="project" value="InterPro"/>
</dbReference>
<dbReference type="AlphaFoldDB" id="A0A8J4V1N1"/>
<dbReference type="Gene3D" id="3.40.50.150">
    <property type="entry name" value="Vaccinia Virus protein VP39"/>
    <property type="match status" value="1"/>
</dbReference>
<dbReference type="PANTHER" id="PTHR44942">
    <property type="entry name" value="METHYLTRANSF_11 DOMAIN-CONTAINING PROTEIN"/>
    <property type="match status" value="1"/>
</dbReference>
<evidence type="ECO:0000256" key="4">
    <source>
        <dbReference type="ARBA" id="ARBA00022679"/>
    </source>
</evidence>
<dbReference type="CDD" id="cd02440">
    <property type="entry name" value="AdoMet_MTases"/>
    <property type="match status" value="1"/>
</dbReference>
<comment type="caution">
    <text evidence="8">The sequence shown here is derived from an EMBL/GenBank/DDBJ whole genome shotgun (WGS) entry which is preliminary data.</text>
</comment>
<accession>A0A8J4V1N1</accession>
<evidence type="ECO:0000256" key="6">
    <source>
        <dbReference type="ARBA" id="ARBA00022833"/>
    </source>
</evidence>
<proteinExistence type="inferred from homology"/>
<keyword evidence="6" id="KW-0862">Zinc</keyword>
<dbReference type="Gene3D" id="3.90.1590.10">
    <property type="entry name" value="glutathione-dependent formaldehyde- activating enzyme (gfa)"/>
    <property type="match status" value="1"/>
</dbReference>
<comment type="similarity">
    <text evidence="1">Belongs to the Gfa family.</text>
</comment>
<dbReference type="EMBL" id="AJWJ01000033">
    <property type="protein sequence ID" value="KAF2077280.1"/>
    <property type="molecule type" value="Genomic_DNA"/>
</dbReference>
<keyword evidence="5" id="KW-0479">Metal-binding</keyword>
<evidence type="ECO:0000313" key="8">
    <source>
        <dbReference type="EMBL" id="KAF2077280.1"/>
    </source>
</evidence>
<organism evidence="8 9">
    <name type="scientific">Polysphondylium violaceum</name>
    <dbReference type="NCBI Taxonomy" id="133409"/>
    <lineage>
        <taxon>Eukaryota</taxon>
        <taxon>Amoebozoa</taxon>
        <taxon>Evosea</taxon>
        <taxon>Eumycetozoa</taxon>
        <taxon>Dictyostelia</taxon>
        <taxon>Dictyosteliales</taxon>
        <taxon>Dictyosteliaceae</taxon>
        <taxon>Polysphondylium</taxon>
    </lineage>
</organism>
<protein>
    <recommendedName>
        <fullName evidence="7">CENP-V/GFA domain-containing protein</fullName>
    </recommendedName>
</protein>
<dbReference type="GO" id="GO:0016846">
    <property type="term" value="F:carbon-sulfur lyase activity"/>
    <property type="evidence" value="ECO:0007669"/>
    <property type="project" value="InterPro"/>
</dbReference>
<dbReference type="GO" id="GO:0046872">
    <property type="term" value="F:metal ion binding"/>
    <property type="evidence" value="ECO:0007669"/>
    <property type="project" value="UniProtKB-KW"/>
</dbReference>
<dbReference type="InterPro" id="IPR013216">
    <property type="entry name" value="Methyltransf_11"/>
</dbReference>
<dbReference type="Pfam" id="PF04828">
    <property type="entry name" value="GFA"/>
    <property type="match status" value="1"/>
</dbReference>
<dbReference type="GO" id="GO:0032259">
    <property type="term" value="P:methylation"/>
    <property type="evidence" value="ECO:0007669"/>
    <property type="project" value="UniProtKB-KW"/>
</dbReference>
<keyword evidence="4" id="KW-0808">Transferase</keyword>
<dbReference type="Pfam" id="PF08241">
    <property type="entry name" value="Methyltransf_11"/>
    <property type="match status" value="1"/>
</dbReference>